<dbReference type="EMBL" id="MTKT01002011">
    <property type="protein sequence ID" value="OWM82579.1"/>
    <property type="molecule type" value="Genomic_DNA"/>
</dbReference>
<dbReference type="Proteomes" id="UP000515151">
    <property type="component" value="Chromosome 5"/>
</dbReference>
<evidence type="ECO:0000313" key="4">
    <source>
        <dbReference type="Proteomes" id="UP000197138"/>
    </source>
</evidence>
<feature type="compositionally biased region" description="Polar residues" evidence="1">
    <location>
        <begin position="18"/>
        <end position="40"/>
    </location>
</feature>
<reference evidence="4" key="1">
    <citation type="journal article" date="2017" name="Plant J.">
        <title>The pomegranate (Punica granatum L.) genome and the genomics of punicalagin biosynthesis.</title>
        <authorList>
            <person name="Qin G."/>
            <person name="Xu C."/>
            <person name="Ming R."/>
            <person name="Tang H."/>
            <person name="Guyot R."/>
            <person name="Kramer E.M."/>
            <person name="Hu Y."/>
            <person name="Yi X."/>
            <person name="Qi Y."/>
            <person name="Xu X."/>
            <person name="Gao Z."/>
            <person name="Pan H."/>
            <person name="Jian J."/>
            <person name="Tian Y."/>
            <person name="Yue Z."/>
            <person name="Xu Y."/>
        </authorList>
    </citation>
    <scope>NUCLEOTIDE SEQUENCE [LARGE SCALE GENOMIC DNA]</scope>
    <source>
        <strain evidence="4">cv. Dabenzi</strain>
    </source>
</reference>
<reference evidence="6" key="4">
    <citation type="submission" date="2025-04" db="UniProtKB">
        <authorList>
            <consortium name="RefSeq"/>
        </authorList>
    </citation>
    <scope>IDENTIFICATION</scope>
    <source>
        <tissue evidence="6">Leaf</tissue>
    </source>
</reference>
<reference evidence="3" key="2">
    <citation type="submission" date="2017-06" db="EMBL/GenBank/DDBJ databases">
        <title>The pomegranate genome and the genomics of punicalagin biosynthesis.</title>
        <authorList>
            <person name="Xu C."/>
        </authorList>
    </citation>
    <scope>NUCLEOTIDE SEQUENCE [LARGE SCALE GENOMIC DNA]</scope>
    <source>
        <tissue evidence="3">Fresh leaf</tissue>
    </source>
</reference>
<reference evidence="5" key="3">
    <citation type="journal article" date="2020" name="Plant Biotechnol. J.">
        <title>The pomegranate (Punica granatum L.) draft genome dissects genetic divergence between soft- and hard-seeded cultivars.</title>
        <authorList>
            <person name="Luo X."/>
            <person name="Li H."/>
            <person name="Wu Z."/>
            <person name="Yao W."/>
            <person name="Zhao P."/>
            <person name="Cao D."/>
            <person name="Yu H."/>
            <person name="Li K."/>
            <person name="Poudel K."/>
            <person name="Zhao D."/>
            <person name="Zhang F."/>
            <person name="Xia X."/>
            <person name="Chen L."/>
            <person name="Wang Q."/>
            <person name="Jing D."/>
            <person name="Cao S."/>
        </authorList>
    </citation>
    <scope>NUCLEOTIDE SEQUENCE [LARGE SCALE GENOMIC DNA]</scope>
</reference>
<proteinExistence type="predicted"/>
<organism evidence="3 4">
    <name type="scientific">Punica granatum</name>
    <name type="common">Pomegranate</name>
    <dbReference type="NCBI Taxonomy" id="22663"/>
    <lineage>
        <taxon>Eukaryota</taxon>
        <taxon>Viridiplantae</taxon>
        <taxon>Streptophyta</taxon>
        <taxon>Embryophyta</taxon>
        <taxon>Tracheophyta</taxon>
        <taxon>Spermatophyta</taxon>
        <taxon>Magnoliopsida</taxon>
        <taxon>eudicotyledons</taxon>
        <taxon>Gunneridae</taxon>
        <taxon>Pentapetalae</taxon>
        <taxon>rosids</taxon>
        <taxon>malvids</taxon>
        <taxon>Myrtales</taxon>
        <taxon>Lythraceae</taxon>
        <taxon>Punica</taxon>
    </lineage>
</organism>
<name>A0A218XD15_PUNGR</name>
<feature type="transmembrane region" description="Helical" evidence="2">
    <location>
        <begin position="162"/>
        <end position="186"/>
    </location>
</feature>
<accession>A0A218XD15</accession>
<evidence type="ECO:0000313" key="5">
    <source>
        <dbReference type="Proteomes" id="UP000515151"/>
    </source>
</evidence>
<gene>
    <name evidence="6" type="primary">LOC116208807</name>
    <name evidence="3" type="ORF">CDL15_Pgr002154</name>
</gene>
<evidence type="ECO:0000256" key="2">
    <source>
        <dbReference type="SAM" id="Phobius"/>
    </source>
</evidence>
<dbReference type="GeneID" id="116208807"/>
<keyword evidence="2" id="KW-0812">Transmembrane</keyword>
<dbReference type="AlphaFoldDB" id="A0A218XD15"/>
<keyword evidence="2" id="KW-1133">Transmembrane helix</keyword>
<evidence type="ECO:0000256" key="1">
    <source>
        <dbReference type="SAM" id="MobiDB-lite"/>
    </source>
</evidence>
<sequence length="352" mass="39106">MMASSSVESDQSRRVPEQDQNSSSGTRQIPEQDQNSSSGPKQGPEQDHNSSPGSNLPPEAASRSLEGQYPQQSSPPTMAGPYPHQPPHHYHQPHHPHAMGYPPVMGYPPGNPPPPYPENYSPYHNYACAPPMAPHPHAGYYPNPNYLPAHAQPVRQSVSSRFVRGVVIAFIFLIVFSATLLIIDAFRNRPEKPIYRLAAFSVTNFNISNAILTGNWEAKVIVENRCDSFKISLDRFQSSIYHQNPADSLAWNAEGPLSLDAKANTTIILRSSMINSSQPKRPVLDEIDKERKDGLVNFGLMMNMLVHYNLDSEMVWERPLKILCQDIKVGFAAGSTNGTLVIDKPKECSISW</sequence>
<dbReference type="Proteomes" id="UP000197138">
    <property type="component" value="Unassembled WGS sequence"/>
</dbReference>
<dbReference type="RefSeq" id="XP_031398226.1">
    <property type="nucleotide sequence ID" value="XM_031542366.1"/>
</dbReference>
<feature type="region of interest" description="Disordered" evidence="1">
    <location>
        <begin position="1"/>
        <end position="97"/>
    </location>
</feature>
<feature type="compositionally biased region" description="Basic residues" evidence="1">
    <location>
        <begin position="86"/>
        <end position="97"/>
    </location>
</feature>
<dbReference type="OrthoDB" id="695142at2759"/>
<evidence type="ECO:0000313" key="3">
    <source>
        <dbReference type="EMBL" id="OWM82579.1"/>
    </source>
</evidence>
<evidence type="ECO:0000313" key="6">
    <source>
        <dbReference type="RefSeq" id="XP_031398226.1"/>
    </source>
</evidence>
<protein>
    <submittedName>
        <fullName evidence="6">Uncharacterized protein LOC116208807</fullName>
    </submittedName>
</protein>
<keyword evidence="5" id="KW-1185">Reference proteome</keyword>
<keyword evidence="2" id="KW-0472">Membrane</keyword>